<accession>E5ACQ3</accession>
<dbReference type="GO" id="GO:0005739">
    <property type="term" value="C:mitochondrion"/>
    <property type="evidence" value="ECO:0007669"/>
    <property type="project" value="InterPro"/>
</dbReference>
<dbReference type="Pfam" id="PF19189">
    <property type="entry name" value="Mtf2"/>
    <property type="match status" value="1"/>
</dbReference>
<feature type="region of interest" description="Disordered" evidence="1">
    <location>
        <begin position="169"/>
        <end position="287"/>
    </location>
</feature>
<feature type="compositionally biased region" description="Low complexity" evidence="1">
    <location>
        <begin position="373"/>
        <end position="383"/>
    </location>
</feature>
<dbReference type="PANTHER" id="PTHR39468:SF1">
    <property type="entry name" value="MTF2-LIKE C-TERMINAL DOMAIN-CONTAINING PROTEIN"/>
    <property type="match status" value="1"/>
</dbReference>
<dbReference type="PANTHER" id="PTHR39468">
    <property type="entry name" value="CHROMOSOME 7, WHOLE GENOME SHOTGUN SEQUENCE"/>
    <property type="match status" value="1"/>
</dbReference>
<evidence type="ECO:0000313" key="5">
    <source>
        <dbReference type="Proteomes" id="UP000002668"/>
    </source>
</evidence>
<feature type="compositionally biased region" description="Low complexity" evidence="1">
    <location>
        <begin position="123"/>
        <end position="139"/>
    </location>
</feature>
<dbReference type="InterPro" id="IPR040009">
    <property type="entry name" value="Mtf2/C5D6.12-like"/>
</dbReference>
<feature type="compositionally biased region" description="Low complexity" evidence="1">
    <location>
        <begin position="454"/>
        <end position="471"/>
    </location>
</feature>
<name>E5ACQ3_LEPMJ</name>
<dbReference type="EMBL" id="FP929139">
    <property type="protein sequence ID" value="CBY02255.1"/>
    <property type="molecule type" value="Genomic_DNA"/>
</dbReference>
<dbReference type="OrthoDB" id="2444174at2759"/>
<dbReference type="VEuPathDB" id="FungiDB:LEMA_P010420.1"/>
<feature type="region of interest" description="Disordered" evidence="1">
    <location>
        <begin position="373"/>
        <end position="499"/>
    </location>
</feature>
<dbReference type="InterPro" id="IPR043837">
    <property type="entry name" value="Mtf2-like_C"/>
</dbReference>
<feature type="compositionally biased region" description="Pro residues" evidence="1">
    <location>
        <begin position="427"/>
        <end position="437"/>
    </location>
</feature>
<dbReference type="HOGENOM" id="CLU_290192_0_0_1"/>
<organism evidence="4 5">
    <name type="scientific">Leptosphaeria maculans (strain JN3 / isolate v23.1.3 / race Av1-4-5-6-7-8)</name>
    <name type="common">Blackleg fungus</name>
    <name type="synonym">Phoma lingam</name>
    <dbReference type="NCBI Taxonomy" id="985895"/>
    <lineage>
        <taxon>Eukaryota</taxon>
        <taxon>Fungi</taxon>
        <taxon>Dikarya</taxon>
        <taxon>Ascomycota</taxon>
        <taxon>Pezizomycotina</taxon>
        <taxon>Dothideomycetes</taxon>
        <taxon>Pleosporomycetidae</taxon>
        <taxon>Pleosporales</taxon>
        <taxon>Pleosporineae</taxon>
        <taxon>Leptosphaeriaceae</taxon>
        <taxon>Plenodomus</taxon>
        <taxon>Plenodomus lingam/Leptosphaeria maculans species complex</taxon>
    </lineage>
</organism>
<feature type="region of interest" description="Disordered" evidence="1">
    <location>
        <begin position="748"/>
        <end position="781"/>
    </location>
</feature>
<feature type="region of interest" description="Disordered" evidence="1">
    <location>
        <begin position="1027"/>
        <end position="1055"/>
    </location>
</feature>
<feature type="domain" description="Mtf2-like C-terminal" evidence="3">
    <location>
        <begin position="800"/>
        <end position="978"/>
    </location>
</feature>
<feature type="region of interest" description="Disordered" evidence="1">
    <location>
        <begin position="304"/>
        <end position="338"/>
    </location>
</feature>
<sequence length="1055" mass="112318">MVFTFAIVLLAACSTLTHAGPVPRHDRRQPFASYANSSSIQTATNDVFPTSNIVQIPSALSTASELLVDAETALIVQPIQQSVFTSIAPAITFQNTAGEDIATEEPQTILSTLFITPTPTPAPQQSSSAIPSPTPTSSPEAKPAESSTLIASSRGFSAVLSSSVAAVENTTASETSLQIPQFTYSPEEDSSTLPASPTANPTSGTLNPSSGGLPGFSHPGSAPLNPTAGNGNSSVLPTGNSTLIQSTAQTPVPTVDSSSIVAPSSTINSSTSISLNPNAPSPSEPVVEDTTSMVYVTETQYTTVFPSPSPTERLSSSQSPLAPVVPTDAQNTLPAEQSSTVVSSSCSSVSTLSAALPPHPPPVVIITQYTTVTQPKPTDAPEAPSAPPAPAPVPGPTLAPIPSVAPEPSSTSSAPAPVLSSSSSPVVPEPQPTPPLQSPEDSPVPSASEPTVAPPAVTESSAPPPEASASTTQDVPAPTEAPPEPSSEPIPTSTTEGPLIITPIAPSQIFTVTVTATDTIRETTTVTVTALVAHERSCATKSSGLRDPAGAPAAPIAACSPTVHALGPTNPSFIALCSPTNCAVIDGFRSFLIRKIALGPQPRSRPSPGKGKTLRACSLSRLPASKTLLPFLYQTATIQQCTSSTRQSTRRHFQSRSTNADEDIPFESPDVPFDERTLPPETTITDNERKAFRKLYRTAVRQEQQKSERRHPLKRDEIADEYYEEDEEPEVSLDKVFDDVIKGRITREARRSPRRLPPAQTRQTSNDEQPTEQDTSKTAAAKADALRLKNLRAAEMERFVNLLSTAKTDVELWHMLETHVFTPIRKLDLDSTSNPKSQRDAIEPPKTHLDVIARFNAKRSRQKSPSSSSSPDIDDLTQQRILFRNFPHYLTHFLTTLRTSFPSSPLSLSLLPTLKSLGRSPYALGATTPLYKLLLRTAWLHHASYTTLDALLTEMHNSAVEFDADVLALLDNIIREYNMAMSGVFGREMLMVYGMDAFVQGIAKIKGWRDVVAARVGPVENRPRPLGTLEMRGKYKGPRKVESDGPMAGWGGGRY</sequence>
<evidence type="ECO:0000256" key="1">
    <source>
        <dbReference type="SAM" id="MobiDB-lite"/>
    </source>
</evidence>
<feature type="compositionally biased region" description="Pro residues" evidence="1">
    <location>
        <begin position="384"/>
        <end position="405"/>
    </location>
</feature>
<feature type="compositionally biased region" description="Low complexity" evidence="1">
    <location>
        <begin position="406"/>
        <end position="426"/>
    </location>
</feature>
<evidence type="ECO:0000256" key="2">
    <source>
        <dbReference type="SAM" id="SignalP"/>
    </source>
</evidence>
<feature type="region of interest" description="Disordered" evidence="1">
    <location>
        <begin position="114"/>
        <end position="148"/>
    </location>
</feature>
<feature type="compositionally biased region" description="Low complexity" evidence="1">
    <location>
        <begin position="264"/>
        <end position="274"/>
    </location>
</feature>
<dbReference type="AlphaFoldDB" id="E5ACQ3"/>
<feature type="compositionally biased region" description="Polar residues" evidence="1">
    <location>
        <begin position="191"/>
        <end position="210"/>
    </location>
</feature>
<dbReference type="Proteomes" id="UP000002668">
    <property type="component" value="Genome"/>
</dbReference>
<feature type="compositionally biased region" description="Pro residues" evidence="1">
    <location>
        <begin position="479"/>
        <end position="488"/>
    </location>
</feature>
<protein>
    <submittedName>
        <fullName evidence="4">Predicted protein</fullName>
    </submittedName>
</protein>
<feature type="compositionally biased region" description="Polar residues" evidence="1">
    <location>
        <begin position="760"/>
        <end position="778"/>
    </location>
</feature>
<dbReference type="GeneID" id="13289436"/>
<feature type="compositionally biased region" description="Polar residues" evidence="1">
    <location>
        <begin position="304"/>
        <end position="320"/>
    </location>
</feature>
<gene>
    <name evidence="4" type="ORF">LEMA_P010420.1</name>
</gene>
<evidence type="ECO:0000259" key="3">
    <source>
        <dbReference type="Pfam" id="PF19189"/>
    </source>
</evidence>
<dbReference type="STRING" id="985895.E5ACQ3"/>
<feature type="compositionally biased region" description="Polar residues" evidence="1">
    <location>
        <begin position="227"/>
        <end position="263"/>
    </location>
</feature>
<feature type="region of interest" description="Disordered" evidence="1">
    <location>
        <begin position="643"/>
        <end position="681"/>
    </location>
</feature>
<feature type="signal peptide" evidence="2">
    <location>
        <begin position="1"/>
        <end position="19"/>
    </location>
</feature>
<feature type="chain" id="PRO_5003193665" evidence="2">
    <location>
        <begin position="20"/>
        <end position="1055"/>
    </location>
</feature>
<dbReference type="eggNOG" id="ENOG502S7AT">
    <property type="taxonomic scope" value="Eukaryota"/>
</dbReference>
<dbReference type="InParanoid" id="E5ACQ3"/>
<proteinExistence type="predicted"/>
<keyword evidence="5" id="KW-1185">Reference proteome</keyword>
<evidence type="ECO:0000313" key="4">
    <source>
        <dbReference type="EMBL" id="CBY02255.1"/>
    </source>
</evidence>
<reference evidence="5" key="1">
    <citation type="journal article" date="2011" name="Nat. Commun.">
        <title>Effector diversification within compartments of the Leptosphaeria maculans genome affected by Repeat-Induced Point mutations.</title>
        <authorList>
            <person name="Rouxel T."/>
            <person name="Grandaubert J."/>
            <person name="Hane J.K."/>
            <person name="Hoede C."/>
            <person name="van de Wouw A.P."/>
            <person name="Couloux A."/>
            <person name="Dominguez V."/>
            <person name="Anthouard V."/>
            <person name="Bally P."/>
            <person name="Bourras S."/>
            <person name="Cozijnsen A.J."/>
            <person name="Ciuffetti L.M."/>
            <person name="Degrave A."/>
            <person name="Dilmaghani A."/>
            <person name="Duret L."/>
            <person name="Fudal I."/>
            <person name="Goodwin S.B."/>
            <person name="Gout L."/>
            <person name="Glaser N."/>
            <person name="Linglin J."/>
            <person name="Kema G.H.J."/>
            <person name="Lapalu N."/>
            <person name="Lawrence C.B."/>
            <person name="May K."/>
            <person name="Meyer M."/>
            <person name="Ollivier B."/>
            <person name="Poulain J."/>
            <person name="Schoch C.L."/>
            <person name="Simon A."/>
            <person name="Spatafora J.W."/>
            <person name="Stachowiak A."/>
            <person name="Turgeon B.G."/>
            <person name="Tyler B.M."/>
            <person name="Vincent D."/>
            <person name="Weissenbach J."/>
            <person name="Amselem J."/>
            <person name="Quesneville H."/>
            <person name="Oliver R.P."/>
            <person name="Wincker P."/>
            <person name="Balesdent M.-H."/>
            <person name="Howlett B.J."/>
        </authorList>
    </citation>
    <scope>NUCLEOTIDE SEQUENCE [LARGE SCALE GENOMIC DNA]</scope>
    <source>
        <strain evidence="5">JN3 / isolate v23.1.3 / race Av1-4-5-6-7-8</strain>
    </source>
</reference>
<keyword evidence="2" id="KW-0732">Signal</keyword>
<dbReference type="OMA" id="KSERWGK"/>
<feature type="compositionally biased region" description="Polar residues" evidence="1">
    <location>
        <begin position="328"/>
        <end position="337"/>
    </location>
</feature>
<feature type="compositionally biased region" description="Polar residues" evidence="1">
    <location>
        <begin position="169"/>
        <end position="184"/>
    </location>
</feature>